<dbReference type="RefSeq" id="WP_077838430.1">
    <property type="nucleotide sequence ID" value="NZ_JABSWK010000001.1"/>
</dbReference>
<proteinExistence type="predicted"/>
<organism evidence="1 2">
    <name type="scientific">Clostridium beijerinckii</name>
    <name type="common">Clostridium MP</name>
    <dbReference type="NCBI Taxonomy" id="1520"/>
    <lineage>
        <taxon>Bacteria</taxon>
        <taxon>Bacillati</taxon>
        <taxon>Bacillota</taxon>
        <taxon>Clostridia</taxon>
        <taxon>Eubacteriales</taxon>
        <taxon>Clostridiaceae</taxon>
        <taxon>Clostridium</taxon>
    </lineage>
</organism>
<sequence length="136" mass="16138">MTFKYLNKILKLTSVVFTVITIFQLITKQSLDNEKICELLALSLLFSLIKIVINKYIISNDSIFNPLLYIIVIWLMITASNYLFNWNMSLSLMLSTFIEVILIYICVRLINYQYEKIDVKKMNEILDRNRKNKNQQ</sequence>
<dbReference type="Proteomes" id="UP000190973">
    <property type="component" value="Unassembled WGS sequence"/>
</dbReference>
<protein>
    <submittedName>
        <fullName evidence="1">Uncharacterized protein</fullName>
    </submittedName>
</protein>
<dbReference type="AlphaFoldDB" id="A0A1S8SHK0"/>
<reference evidence="1 2" key="1">
    <citation type="submission" date="2016-05" db="EMBL/GenBank/DDBJ databases">
        <title>Microbial solvent formation.</title>
        <authorList>
            <person name="Poehlein A."/>
            <person name="Montoya Solano J.D."/>
            <person name="Flitsch S."/>
            <person name="Krabben P."/>
            <person name="Duerre P."/>
            <person name="Daniel R."/>
        </authorList>
    </citation>
    <scope>NUCLEOTIDE SEQUENCE [LARGE SCALE GENOMIC DNA]</scope>
    <source>
        <strain evidence="1 2">DSM 53</strain>
    </source>
</reference>
<evidence type="ECO:0000313" key="2">
    <source>
        <dbReference type="Proteomes" id="UP000190973"/>
    </source>
</evidence>
<dbReference type="EMBL" id="LZZI01000023">
    <property type="protein sequence ID" value="OOM62503.1"/>
    <property type="molecule type" value="Genomic_DNA"/>
</dbReference>
<accession>A0A1S8SHK0</accession>
<gene>
    <name evidence="1" type="ORF">CLBCK_17700</name>
</gene>
<evidence type="ECO:0000313" key="1">
    <source>
        <dbReference type="EMBL" id="OOM62503.1"/>
    </source>
</evidence>
<comment type="caution">
    <text evidence="1">The sequence shown here is derived from an EMBL/GenBank/DDBJ whole genome shotgun (WGS) entry which is preliminary data.</text>
</comment>
<name>A0A1S8SHK0_CLOBE</name>